<dbReference type="EMBL" id="JAZDUA010000232">
    <property type="protein sequence ID" value="KAK7863392.1"/>
    <property type="molecule type" value="Genomic_DNA"/>
</dbReference>
<dbReference type="Gene3D" id="6.20.50.20">
    <property type="match status" value="1"/>
</dbReference>
<comment type="similarity">
    <text evidence="4">Belongs to the eukaryotic/archaeal RNase P protein component 4 family.</text>
</comment>
<keyword evidence="2" id="KW-0479">Metal-binding</keyword>
<accession>A0AAN9VIV4</accession>
<dbReference type="GO" id="GO:0008033">
    <property type="term" value="P:tRNA processing"/>
    <property type="evidence" value="ECO:0007669"/>
    <property type="project" value="UniProtKB-KW"/>
</dbReference>
<organism evidence="6 7">
    <name type="scientific">Gryllus longicercus</name>
    <dbReference type="NCBI Taxonomy" id="2509291"/>
    <lineage>
        <taxon>Eukaryota</taxon>
        <taxon>Metazoa</taxon>
        <taxon>Ecdysozoa</taxon>
        <taxon>Arthropoda</taxon>
        <taxon>Hexapoda</taxon>
        <taxon>Insecta</taxon>
        <taxon>Pterygota</taxon>
        <taxon>Neoptera</taxon>
        <taxon>Polyneoptera</taxon>
        <taxon>Orthoptera</taxon>
        <taxon>Ensifera</taxon>
        <taxon>Gryllidea</taxon>
        <taxon>Grylloidea</taxon>
        <taxon>Gryllidae</taxon>
        <taxon>Gryllinae</taxon>
        <taxon>Gryllus</taxon>
    </lineage>
</organism>
<gene>
    <name evidence="6" type="ORF">R5R35_004355</name>
</gene>
<protein>
    <submittedName>
        <fullName evidence="6">Uncharacterized protein</fullName>
    </submittedName>
</protein>
<keyword evidence="1" id="KW-0819">tRNA processing</keyword>
<dbReference type="InterPro" id="IPR007175">
    <property type="entry name" value="Rpr2/Snm1/Rpp21"/>
</dbReference>
<dbReference type="PANTHER" id="PTHR14742">
    <property type="entry name" value="RIBONUCLEASE P SUBUNIT P21"/>
    <property type="match status" value="1"/>
</dbReference>
<comment type="caution">
    <text evidence="6">The sequence shown here is derived from an EMBL/GenBank/DDBJ whole genome shotgun (WGS) entry which is preliminary data.</text>
</comment>
<dbReference type="GO" id="GO:0005655">
    <property type="term" value="C:nucleolar ribonuclease P complex"/>
    <property type="evidence" value="ECO:0007669"/>
    <property type="project" value="TreeGrafter"/>
</dbReference>
<evidence type="ECO:0000313" key="6">
    <source>
        <dbReference type="EMBL" id="KAK7863392.1"/>
    </source>
</evidence>
<evidence type="ECO:0000256" key="2">
    <source>
        <dbReference type="ARBA" id="ARBA00022723"/>
    </source>
</evidence>
<evidence type="ECO:0000256" key="5">
    <source>
        <dbReference type="SAM" id="MobiDB-lite"/>
    </source>
</evidence>
<name>A0AAN9VIV4_9ORTH</name>
<evidence type="ECO:0000313" key="7">
    <source>
        <dbReference type="Proteomes" id="UP001378592"/>
    </source>
</evidence>
<evidence type="ECO:0000256" key="3">
    <source>
        <dbReference type="ARBA" id="ARBA00022833"/>
    </source>
</evidence>
<keyword evidence="7" id="KW-1185">Reference proteome</keyword>
<reference evidence="6 7" key="1">
    <citation type="submission" date="2024-03" db="EMBL/GenBank/DDBJ databases">
        <title>The genome assembly and annotation of the cricket Gryllus longicercus Weissman &amp; Gray.</title>
        <authorList>
            <person name="Szrajer S."/>
            <person name="Gray D."/>
            <person name="Ylla G."/>
        </authorList>
    </citation>
    <scope>NUCLEOTIDE SEQUENCE [LARGE SCALE GENOMIC DNA]</scope>
    <source>
        <strain evidence="6">DAG 2021-001</strain>
        <tissue evidence="6">Whole body minus gut</tissue>
    </source>
</reference>
<feature type="compositionally biased region" description="Polar residues" evidence="5">
    <location>
        <begin position="11"/>
        <end position="21"/>
    </location>
</feature>
<sequence length="168" mass="19099">MELETPEKFMGSNSPVVSADNSQDKKMEKSAHVIPQDASNGKDRQVNVSRASRKNIPDKESFQRINYLLQASQMIIAQSPRARSVPAYYCSLIHNIAQKSLIRLHPDVKRMMCRGCKCLLFPGINSQVTVKSKPMSQVFWTCFLCGTLRRLPSKRGYELWVQKPEALI</sequence>
<keyword evidence="3" id="KW-0862">Zinc</keyword>
<feature type="compositionally biased region" description="Basic and acidic residues" evidence="5">
    <location>
        <begin position="22"/>
        <end position="31"/>
    </location>
</feature>
<proteinExistence type="inferred from homology"/>
<dbReference type="PANTHER" id="PTHR14742:SF0">
    <property type="entry name" value="RIBONUCLEASE P PROTEIN SUBUNIT P21"/>
    <property type="match status" value="1"/>
</dbReference>
<dbReference type="GO" id="GO:0046872">
    <property type="term" value="F:metal ion binding"/>
    <property type="evidence" value="ECO:0007669"/>
    <property type="project" value="UniProtKB-KW"/>
</dbReference>
<feature type="region of interest" description="Disordered" evidence="5">
    <location>
        <begin position="1"/>
        <end position="53"/>
    </location>
</feature>
<evidence type="ECO:0000256" key="1">
    <source>
        <dbReference type="ARBA" id="ARBA00022694"/>
    </source>
</evidence>
<evidence type="ECO:0000256" key="4">
    <source>
        <dbReference type="ARBA" id="ARBA00038402"/>
    </source>
</evidence>
<dbReference type="Proteomes" id="UP001378592">
    <property type="component" value="Unassembled WGS sequence"/>
</dbReference>
<dbReference type="AlphaFoldDB" id="A0AAN9VIV4"/>
<dbReference type="Pfam" id="PF04032">
    <property type="entry name" value="Rpr2"/>
    <property type="match status" value="1"/>
</dbReference>